<dbReference type="Gene3D" id="3.30.360.10">
    <property type="entry name" value="Dihydrodipicolinate Reductase, domain 2"/>
    <property type="match status" value="1"/>
</dbReference>
<accession>A0ABP7YLJ2</accession>
<evidence type="ECO:0000313" key="3">
    <source>
        <dbReference type="Proteomes" id="UP001500266"/>
    </source>
</evidence>
<dbReference type="PANTHER" id="PTHR43377">
    <property type="entry name" value="BILIVERDIN REDUCTASE A"/>
    <property type="match status" value="1"/>
</dbReference>
<dbReference type="InterPro" id="IPR000683">
    <property type="entry name" value="Gfo/Idh/MocA-like_OxRdtase_N"/>
</dbReference>
<gene>
    <name evidence="2" type="ORF">GCM10022416_23220</name>
</gene>
<dbReference type="Gene3D" id="3.40.50.720">
    <property type="entry name" value="NAD(P)-binding Rossmann-like Domain"/>
    <property type="match status" value="1"/>
</dbReference>
<dbReference type="InterPro" id="IPR036291">
    <property type="entry name" value="NAD(P)-bd_dom_sf"/>
</dbReference>
<proteinExistence type="predicted"/>
<protein>
    <recommendedName>
        <fullName evidence="1">Gfo/Idh/MocA-like oxidoreductase N-terminal domain-containing protein</fullName>
    </recommendedName>
</protein>
<sequence length="317" mass="34287">MQKLLLVGLGTIADAHLSALQHIDGVDVLGGVDIAPPPSLLFRGRDIPLYKSLGEAAAAGHDPDVVVVATPTPTHASVCREAAETFPSAELLVEKPAADDHADATALLRSTDDGRGVNVAYHMAYSPEVLWGERLVRSMSAVLGRPITVKAVFSDPYESQIGSAAARFGSSWIDSGINALSVLSRFVEPVSRRSLRRLGAAAWSCYEGRFVCRSHTGNADLEATIATSWHVTAPSRSTRITYSSGAELVLDHHAVAGYLLQDGAVQEFFGSDGRVPRRESHYRNLYQTYLAERRPIMGKELSRRLHDLLLCPDGYPS</sequence>
<dbReference type="SUPFAM" id="SSF51735">
    <property type="entry name" value="NAD(P)-binding Rossmann-fold domains"/>
    <property type="match status" value="1"/>
</dbReference>
<dbReference type="RefSeq" id="WP_345020339.1">
    <property type="nucleotide sequence ID" value="NZ_BAABDO010000025.1"/>
</dbReference>
<dbReference type="Proteomes" id="UP001500266">
    <property type="component" value="Unassembled WGS sequence"/>
</dbReference>
<evidence type="ECO:0000313" key="2">
    <source>
        <dbReference type="EMBL" id="GAA4138119.1"/>
    </source>
</evidence>
<feature type="domain" description="Gfo/Idh/MocA-like oxidoreductase N-terminal" evidence="1">
    <location>
        <begin position="4"/>
        <end position="110"/>
    </location>
</feature>
<dbReference type="PANTHER" id="PTHR43377:SF1">
    <property type="entry name" value="BILIVERDIN REDUCTASE A"/>
    <property type="match status" value="1"/>
</dbReference>
<dbReference type="EMBL" id="BAABDO010000025">
    <property type="protein sequence ID" value="GAA4138119.1"/>
    <property type="molecule type" value="Genomic_DNA"/>
</dbReference>
<organism evidence="2 3">
    <name type="scientific">Actinomadura keratinilytica</name>
    <dbReference type="NCBI Taxonomy" id="547461"/>
    <lineage>
        <taxon>Bacteria</taxon>
        <taxon>Bacillati</taxon>
        <taxon>Actinomycetota</taxon>
        <taxon>Actinomycetes</taxon>
        <taxon>Streptosporangiales</taxon>
        <taxon>Thermomonosporaceae</taxon>
        <taxon>Actinomadura</taxon>
    </lineage>
</organism>
<comment type="caution">
    <text evidence="2">The sequence shown here is derived from an EMBL/GenBank/DDBJ whole genome shotgun (WGS) entry which is preliminary data.</text>
</comment>
<evidence type="ECO:0000259" key="1">
    <source>
        <dbReference type="Pfam" id="PF01408"/>
    </source>
</evidence>
<keyword evidence="3" id="KW-1185">Reference proteome</keyword>
<reference evidence="3" key="1">
    <citation type="journal article" date="2019" name="Int. J. Syst. Evol. Microbiol.">
        <title>The Global Catalogue of Microorganisms (GCM) 10K type strain sequencing project: providing services to taxonomists for standard genome sequencing and annotation.</title>
        <authorList>
            <consortium name="The Broad Institute Genomics Platform"/>
            <consortium name="The Broad Institute Genome Sequencing Center for Infectious Disease"/>
            <person name="Wu L."/>
            <person name="Ma J."/>
        </authorList>
    </citation>
    <scope>NUCLEOTIDE SEQUENCE [LARGE SCALE GENOMIC DNA]</scope>
    <source>
        <strain evidence="3">JCM 17316</strain>
    </source>
</reference>
<name>A0ABP7YLJ2_9ACTN</name>
<dbReference type="InterPro" id="IPR051450">
    <property type="entry name" value="Gfo/Idh/MocA_Oxidoreductases"/>
</dbReference>
<dbReference type="Pfam" id="PF01408">
    <property type="entry name" value="GFO_IDH_MocA"/>
    <property type="match status" value="1"/>
</dbReference>